<evidence type="ECO:0000313" key="2">
    <source>
        <dbReference type="Proteomes" id="UP000641137"/>
    </source>
</evidence>
<dbReference type="Proteomes" id="UP000641137">
    <property type="component" value="Unassembled WGS sequence"/>
</dbReference>
<keyword evidence="2" id="KW-1185">Reference proteome</keyword>
<comment type="caution">
    <text evidence="1">The sequence shown here is derived from an EMBL/GenBank/DDBJ whole genome shotgun (WGS) entry which is preliminary data.</text>
</comment>
<proteinExistence type="predicted"/>
<reference evidence="1" key="1">
    <citation type="journal article" date="2014" name="Int. J. Syst. Evol. Microbiol.">
        <title>Complete genome sequence of Corynebacterium casei LMG S-19264T (=DSM 44701T), isolated from a smear-ripened cheese.</title>
        <authorList>
            <consortium name="US DOE Joint Genome Institute (JGI-PGF)"/>
            <person name="Walter F."/>
            <person name="Albersmeier A."/>
            <person name="Kalinowski J."/>
            <person name="Ruckert C."/>
        </authorList>
    </citation>
    <scope>NUCLEOTIDE SEQUENCE</scope>
    <source>
        <strain evidence="1">KCTC 42097</strain>
    </source>
</reference>
<organism evidence="1 2">
    <name type="scientific">Limoniibacter endophyticus</name>
    <dbReference type="NCBI Taxonomy" id="1565040"/>
    <lineage>
        <taxon>Bacteria</taxon>
        <taxon>Pseudomonadati</taxon>
        <taxon>Pseudomonadota</taxon>
        <taxon>Alphaproteobacteria</taxon>
        <taxon>Hyphomicrobiales</taxon>
        <taxon>Bartonellaceae</taxon>
        <taxon>Limoniibacter</taxon>
    </lineage>
</organism>
<gene>
    <name evidence="1" type="ORF">GCM10010136_09840</name>
</gene>
<protein>
    <submittedName>
        <fullName evidence="1">Uncharacterized protein</fullName>
    </submittedName>
</protein>
<reference evidence="1" key="2">
    <citation type="submission" date="2020-09" db="EMBL/GenBank/DDBJ databases">
        <authorList>
            <person name="Sun Q."/>
            <person name="Kim S."/>
        </authorList>
    </citation>
    <scope>NUCLEOTIDE SEQUENCE</scope>
    <source>
        <strain evidence="1">KCTC 42097</strain>
    </source>
</reference>
<evidence type="ECO:0000313" key="1">
    <source>
        <dbReference type="EMBL" id="GHC66615.1"/>
    </source>
</evidence>
<name>A0A8J3DGY6_9HYPH</name>
<accession>A0A8J3DGY6</accession>
<sequence length="130" mass="14814">MTEMMDQLNKVHKRLSQADGRCNDTYDLQSDRMNLFADVATWLMPADTLEAIFALAVIRSRADCLVDDDTDQKTKRLARDIDRTATLIIQYLEYTTGVKRKGTGVEYFSAPEHDHFAFEGRLRGDPAPAR</sequence>
<dbReference type="AlphaFoldDB" id="A0A8J3DGY6"/>
<dbReference type="EMBL" id="BMZO01000003">
    <property type="protein sequence ID" value="GHC66615.1"/>
    <property type="molecule type" value="Genomic_DNA"/>
</dbReference>
<dbReference type="RefSeq" id="WP_189488502.1">
    <property type="nucleotide sequence ID" value="NZ_BMZO01000003.1"/>
</dbReference>